<dbReference type="RefSeq" id="WP_137449995.1">
    <property type="nucleotide sequence ID" value="NZ_SZZH01000003.1"/>
</dbReference>
<dbReference type="GO" id="GO:0016811">
    <property type="term" value="F:hydrolase activity, acting on carbon-nitrogen (but not peptide) bonds, in linear amides"/>
    <property type="evidence" value="ECO:0007669"/>
    <property type="project" value="InterPro"/>
</dbReference>
<name>A0A4U6QEB3_9ACTN</name>
<evidence type="ECO:0000313" key="2">
    <source>
        <dbReference type="Proteomes" id="UP000306985"/>
    </source>
</evidence>
<dbReference type="Proteomes" id="UP000306985">
    <property type="component" value="Unassembled WGS sequence"/>
</dbReference>
<dbReference type="PANTHER" id="PTHR31891">
    <property type="entry name" value="FORMAMIDASE C869.04-RELATED"/>
    <property type="match status" value="1"/>
</dbReference>
<dbReference type="EMBL" id="SZZH01000003">
    <property type="protein sequence ID" value="TKV58332.1"/>
    <property type="molecule type" value="Genomic_DNA"/>
</dbReference>
<dbReference type="SUPFAM" id="SSF141130">
    <property type="entry name" value="Acetamidase/Formamidase-like"/>
    <property type="match status" value="1"/>
</dbReference>
<protein>
    <submittedName>
        <fullName evidence="1">Acetamidase</fullName>
    </submittedName>
</protein>
<dbReference type="Pfam" id="PF03069">
    <property type="entry name" value="FmdA_AmdA"/>
    <property type="match status" value="2"/>
</dbReference>
<reference evidence="1 2" key="1">
    <citation type="submission" date="2019-05" db="EMBL/GenBank/DDBJ databases">
        <title>Nakamurella sp. N5BH11, whole genome shotgun sequence.</title>
        <authorList>
            <person name="Tuo L."/>
        </authorList>
    </citation>
    <scope>NUCLEOTIDE SEQUENCE [LARGE SCALE GENOMIC DNA]</scope>
    <source>
        <strain evidence="1 2">N5BH11</strain>
    </source>
</reference>
<dbReference type="OrthoDB" id="9785236at2"/>
<dbReference type="Gene3D" id="3.10.28.20">
    <property type="entry name" value="Acetamidase/Formamidase-like domains"/>
    <property type="match status" value="1"/>
</dbReference>
<dbReference type="InterPro" id="IPR004304">
    <property type="entry name" value="FmdA_AmdA"/>
</dbReference>
<comment type="caution">
    <text evidence="1">The sequence shown here is derived from an EMBL/GenBank/DDBJ whole genome shotgun (WGS) entry which is preliminary data.</text>
</comment>
<evidence type="ECO:0000313" key="1">
    <source>
        <dbReference type="EMBL" id="TKV58332.1"/>
    </source>
</evidence>
<sequence>MTSLPILQPHEGPIAGQHYLPSRAEEVRWGWLPNRGAAPVLAVGDGQTVTIDTVSHEGLLDDQGRDPKAYLAQFGVGEVLRDAVDIAAGDIPNTEADGPHVVTGPIAVQGARPGDLLAVDILDLAYRVPYGFISNRHGFGALAGEFPEDPHSTATRSQDTIVTGGTVSHFATVHPGAGPAGRDIATIDAGGGRPARFPLAPFLGLMGVAADTDDSVHSVPPGLFGGNIDVKHAVAGTTLYLPVQVDGGLFYTGDPHFAQGNGEVALTALEASLRATVRLRVIPAAAIPATVGGAIGPVVETDTHWIPTGLDVDLDEAMRRAVRHAVAFLHEKFEVPRSVALAYLSAAGDFEVSQVVDAVKGVHCMIAKADWVAWA</sequence>
<gene>
    <name evidence="1" type="ORF">FDO65_12200</name>
</gene>
<keyword evidence="2" id="KW-1185">Reference proteome</keyword>
<accession>A0A4U6QEB3</accession>
<dbReference type="PANTHER" id="PTHR31891:SF1">
    <property type="entry name" value="FORMAMIDASE C869.04-RELATED"/>
    <property type="match status" value="1"/>
</dbReference>
<proteinExistence type="predicted"/>
<organism evidence="1 2">
    <name type="scientific">Nakamurella flava</name>
    <dbReference type="NCBI Taxonomy" id="2576308"/>
    <lineage>
        <taxon>Bacteria</taxon>
        <taxon>Bacillati</taxon>
        <taxon>Actinomycetota</taxon>
        <taxon>Actinomycetes</taxon>
        <taxon>Nakamurellales</taxon>
        <taxon>Nakamurellaceae</taxon>
        <taxon>Nakamurella</taxon>
    </lineage>
</organism>
<dbReference type="AlphaFoldDB" id="A0A4U6QEB3"/>
<dbReference type="Gene3D" id="2.60.120.580">
    <property type="entry name" value="Acetamidase/Formamidase-like domains"/>
    <property type="match status" value="2"/>
</dbReference>